<sequence>MLIIVLILSVLPLQGQTPLNSINTTEKIEKQAEAPIYRLFPTENYWTFIKLDTRNGKMWQVHFSITEDGYEGELVLNADSLVLMTEEVNGRFTLYSTKNAYNFILLDQMNGKTYNKNARCSRINERKGS</sequence>
<name>A0ABX4CFM5_FLAHY</name>
<organism evidence="1 2">
    <name type="scientific">Flavobacterium hydatis</name>
    <name type="common">Cytophaga aquatilis</name>
    <dbReference type="NCBI Taxonomy" id="991"/>
    <lineage>
        <taxon>Bacteria</taxon>
        <taxon>Pseudomonadati</taxon>
        <taxon>Bacteroidota</taxon>
        <taxon>Flavobacteriia</taxon>
        <taxon>Flavobacteriales</taxon>
        <taxon>Flavobacteriaceae</taxon>
        <taxon>Flavobacterium</taxon>
    </lineage>
</organism>
<dbReference type="EMBL" id="MUGY01000019">
    <property type="protein sequence ID" value="OXA92692.1"/>
    <property type="molecule type" value="Genomic_DNA"/>
</dbReference>
<gene>
    <name evidence="1" type="ORF">B0A62_14770</name>
</gene>
<reference evidence="1 2" key="1">
    <citation type="submission" date="2016-11" db="EMBL/GenBank/DDBJ databases">
        <title>Whole genomes of Flavobacteriaceae.</title>
        <authorList>
            <person name="Stine C."/>
            <person name="Li C."/>
            <person name="Tadesse D."/>
        </authorList>
    </citation>
    <scope>NUCLEOTIDE SEQUENCE [LARGE SCALE GENOMIC DNA]</scope>
    <source>
        <strain evidence="1 2">ATCC 29551</strain>
    </source>
</reference>
<dbReference type="RefSeq" id="WP_165571465.1">
    <property type="nucleotide sequence ID" value="NZ_JBEWQG010000013.1"/>
</dbReference>
<dbReference type="Proteomes" id="UP000198424">
    <property type="component" value="Unassembled WGS sequence"/>
</dbReference>
<proteinExistence type="predicted"/>
<evidence type="ECO:0000313" key="1">
    <source>
        <dbReference type="EMBL" id="OXA92692.1"/>
    </source>
</evidence>
<keyword evidence="2" id="KW-1185">Reference proteome</keyword>
<evidence type="ECO:0000313" key="2">
    <source>
        <dbReference type="Proteomes" id="UP000198424"/>
    </source>
</evidence>
<comment type="caution">
    <text evidence="1">The sequence shown here is derived from an EMBL/GenBank/DDBJ whole genome shotgun (WGS) entry which is preliminary data.</text>
</comment>
<accession>A0ABX4CFM5</accession>
<protein>
    <submittedName>
        <fullName evidence="1">Uncharacterized protein</fullName>
    </submittedName>
</protein>